<dbReference type="InterPro" id="IPR052514">
    <property type="entry name" value="SAM-dependent_MTase"/>
</dbReference>
<dbReference type="InterPro" id="IPR029063">
    <property type="entry name" value="SAM-dependent_MTases_sf"/>
</dbReference>
<organism evidence="2 3">
    <name type="scientific">Phormidium tenue NIES-30</name>
    <dbReference type="NCBI Taxonomy" id="549789"/>
    <lineage>
        <taxon>Bacteria</taxon>
        <taxon>Bacillati</taxon>
        <taxon>Cyanobacteriota</taxon>
        <taxon>Cyanophyceae</taxon>
        <taxon>Oscillatoriophycideae</taxon>
        <taxon>Oscillatoriales</taxon>
        <taxon>Oscillatoriaceae</taxon>
        <taxon>Phormidium</taxon>
    </lineage>
</organism>
<dbReference type="STRING" id="549789.NIES30_03155"/>
<proteinExistence type="predicted"/>
<dbReference type="InterPro" id="IPR006342">
    <property type="entry name" value="FkbM_mtfrase"/>
</dbReference>
<dbReference type="AlphaFoldDB" id="A0A1U7JBK5"/>
<dbReference type="Gene3D" id="3.40.50.150">
    <property type="entry name" value="Vaccinia Virus protein VP39"/>
    <property type="match status" value="1"/>
</dbReference>
<reference evidence="2 3" key="1">
    <citation type="submission" date="2016-11" db="EMBL/GenBank/DDBJ databases">
        <title>Draft Genome Sequences of Nine Cyanobacterial Strains from Diverse Habitats.</title>
        <authorList>
            <person name="Zhu T."/>
            <person name="Hou S."/>
            <person name="Lu X."/>
            <person name="Hess W.R."/>
        </authorList>
    </citation>
    <scope>NUCLEOTIDE SEQUENCE [LARGE SCALE GENOMIC DNA]</scope>
    <source>
        <strain evidence="2 3">NIES-30</strain>
    </source>
</reference>
<evidence type="ECO:0000313" key="3">
    <source>
        <dbReference type="Proteomes" id="UP000185557"/>
    </source>
</evidence>
<evidence type="ECO:0000259" key="1">
    <source>
        <dbReference type="Pfam" id="PF05050"/>
    </source>
</evidence>
<evidence type="ECO:0000313" key="2">
    <source>
        <dbReference type="EMBL" id="OKH51080.1"/>
    </source>
</evidence>
<dbReference type="EMBL" id="MRCG01000001">
    <property type="protein sequence ID" value="OKH51080.1"/>
    <property type="molecule type" value="Genomic_DNA"/>
</dbReference>
<dbReference type="SUPFAM" id="SSF53335">
    <property type="entry name" value="S-adenosyl-L-methionine-dependent methyltransferases"/>
    <property type="match status" value="1"/>
</dbReference>
<gene>
    <name evidence="2" type="ORF">NIES30_03155</name>
</gene>
<dbReference type="NCBIfam" id="TIGR01444">
    <property type="entry name" value="fkbM_fam"/>
    <property type="match status" value="1"/>
</dbReference>
<dbReference type="PANTHER" id="PTHR34203:SF15">
    <property type="entry name" value="SLL1173 PROTEIN"/>
    <property type="match status" value="1"/>
</dbReference>
<dbReference type="Pfam" id="PF05050">
    <property type="entry name" value="Methyltransf_21"/>
    <property type="match status" value="1"/>
</dbReference>
<comment type="caution">
    <text evidence="2">The sequence shown here is derived from an EMBL/GenBank/DDBJ whole genome shotgun (WGS) entry which is preliminary data.</text>
</comment>
<keyword evidence="3" id="KW-1185">Reference proteome</keyword>
<name>A0A1U7JBK5_9CYAN</name>
<protein>
    <recommendedName>
        <fullName evidence="1">Methyltransferase FkbM domain-containing protein</fullName>
    </recommendedName>
</protein>
<dbReference type="Proteomes" id="UP000185557">
    <property type="component" value="Unassembled WGS sequence"/>
</dbReference>
<dbReference type="OrthoDB" id="420478at2"/>
<sequence length="288" mass="32116">MLVEDCCQALLAQILPTVGYSKSDYAIEIGCGTFAFYCELFDKLNFPTIAVEPLPAKNLKKLCRRRNIPLVEACITEKNGTVNLYVGNYLGNENLNLSSTCPDWWGSTATAKEVASITLKDLISMFSIERIGCLKIDIEGAEYSVLNQLSSLNPKLLPKVIMFEYGGGGTFESKQGGWAKGFLQDTMNILSLLNNLGYGQLIQIDSEKESKEKVFNLETINLVASTLFSSKNVYGNMIAIHDNKSFPKDRIESICNSFRGDHPETPPLKISEPLSKRIAVEFRRLVYR</sequence>
<feature type="domain" description="Methyltransferase FkbM" evidence="1">
    <location>
        <begin position="49"/>
        <end position="198"/>
    </location>
</feature>
<dbReference type="PANTHER" id="PTHR34203">
    <property type="entry name" value="METHYLTRANSFERASE, FKBM FAMILY PROTEIN"/>
    <property type="match status" value="1"/>
</dbReference>
<accession>A0A1U7JBK5</accession>
<dbReference type="RefSeq" id="WP_073606891.1">
    <property type="nucleotide sequence ID" value="NZ_MRCG01000001.1"/>
</dbReference>